<dbReference type="GO" id="GO:0033617">
    <property type="term" value="P:mitochondrial respiratory chain complex IV assembly"/>
    <property type="evidence" value="ECO:0007669"/>
    <property type="project" value="TreeGrafter"/>
</dbReference>
<dbReference type="Pfam" id="PF20179">
    <property type="entry name" value="MSS51_C"/>
    <property type="match status" value="1"/>
</dbReference>
<dbReference type="STRING" id="490622.A0A395NXK4"/>
<dbReference type="InterPro" id="IPR032717">
    <property type="entry name" value="Mss51_Znf"/>
</dbReference>
<feature type="domain" description="PXA" evidence="2">
    <location>
        <begin position="675"/>
        <end position="810"/>
    </location>
</feature>
<feature type="compositionally biased region" description="Low complexity" evidence="1">
    <location>
        <begin position="67"/>
        <end position="84"/>
    </location>
</feature>
<evidence type="ECO:0000313" key="3">
    <source>
        <dbReference type="EMBL" id="RFU80852.1"/>
    </source>
</evidence>
<dbReference type="Pfam" id="PF13824">
    <property type="entry name" value="zf-Mss51"/>
    <property type="match status" value="1"/>
</dbReference>
<gene>
    <name evidence="3" type="ORF">TARUN_1357</name>
</gene>
<sequence>MEPALRRAAHSLCGRCSASLRKRVIAGGALKPWAQVSVRSVHSCKSPDAKRTIAGPKLTTTAREYTSSASSISEASAAEKSPASTLRLSPDDLFHPFSKSPVPEFRRRAAYMRQHAYCPHPDHKHARIPIDSSTVRDAGPAAEGEMAPAHVDFECPDCGIAVYCSKEHWMDDYENHLKICDTLRQINEDDHDLRSGRVFHEGNLPDLQMENAAVNMTNWDTFMYTREFEAVDSDRSMRQITRLLTYPITVGSVLHELSPYNIQKGGRLTVEGLKSFSALRYNLHIPRSGRGAGVNQLRPEPPPVRVFILGARAESSLPRPVWVQLAHLFPESRLHVIFIGPESMANRDDEFPLPERTPSNPFGTVVEDRVWYNMKISTIVDYYHTIHKTGHFAPYDPYFDCFVLFHPGLGHPASSHDWEETLPLLLETKVPIISTGYTQVDLERDVEWVNKKSGGEFDVLLEPGENIFRSLRWDLDDMDPQDITCGNWGVWAFRGKSTLYARAGCHAAHGAETPRPDIEPHALAPCTQSQTCDPTATQLNLDDQPPRRAWASFVYCRRRLSAARARPPPRDDPATTPLDSPAMIAATSASAPPPPLAPARTPTTPRPKHGAVSPPPEAGVAVADRRSNRPVPIDPLSDRATLNLIRRTLCPQHLGDKGRDAQPSIEELLPPLTSRNDVDLQLYAFLAIIMREFVQSWYTRRVASRSALQPSLDADPRQVYHSIFPLPFLSPVPRPEDASAVKLQQENEATYRQLLVQAVLAILLPTEDLENPCLTALVEQILSELIIGNLIAGKASQPWLLYEAICITARTLDEQKARTRARIVSGTDQSSPLSSDLGQDAEKSQKWTAQGVVLLIIHLGILFFNAVRFMAGTLADSISLPPRTALHLDEEAADHAQNDKQPLPPPTDTNLTQAKVPVLTFKLWSCFGNLIEMEERKPWLGGFISLLQTATINGPWRIAGLDGPLDRSGLLVPHLASQLKRRVRHLFSDCSKLLRQPGPPQNGPSIEKPLLRAGLKQGAISYEGKRVGDPGWLASHDKLVVDEPFVSLQITRSPRAAPPPDGRLLSIGPISPKSRQSVMVPEHAVFSSPQSEKELLALRRRAAGAIWGLLPTSVTRVYFGGRLWRLGGLFGSGDNAGSLSAAADKEDDERILDELESLLNVVGDEYCNKHLMYSVLELVLVRLMPELSDKGVVELWEERLG</sequence>
<proteinExistence type="predicted"/>
<organism evidence="3 4">
    <name type="scientific">Trichoderma arundinaceum</name>
    <dbReference type="NCBI Taxonomy" id="490622"/>
    <lineage>
        <taxon>Eukaryota</taxon>
        <taxon>Fungi</taxon>
        <taxon>Dikarya</taxon>
        <taxon>Ascomycota</taxon>
        <taxon>Pezizomycotina</taxon>
        <taxon>Sordariomycetes</taxon>
        <taxon>Hypocreomycetidae</taxon>
        <taxon>Hypocreales</taxon>
        <taxon>Hypocreaceae</taxon>
        <taxon>Trichoderma</taxon>
    </lineage>
</organism>
<keyword evidence="4" id="KW-1185">Reference proteome</keyword>
<dbReference type="OrthoDB" id="5282002at2759"/>
<evidence type="ECO:0000313" key="4">
    <source>
        <dbReference type="Proteomes" id="UP000266272"/>
    </source>
</evidence>
<feature type="region of interest" description="Disordered" evidence="1">
    <location>
        <begin position="585"/>
        <end position="622"/>
    </location>
</feature>
<dbReference type="Proteomes" id="UP000266272">
    <property type="component" value="Unassembled WGS sequence"/>
</dbReference>
<dbReference type="InterPro" id="IPR003114">
    <property type="entry name" value="Phox_assoc"/>
</dbReference>
<dbReference type="PANTHER" id="PTHR28069">
    <property type="entry name" value="GH20023P"/>
    <property type="match status" value="1"/>
</dbReference>
<dbReference type="GO" id="GO:0005739">
    <property type="term" value="C:mitochondrion"/>
    <property type="evidence" value="ECO:0007669"/>
    <property type="project" value="GOC"/>
</dbReference>
<reference evidence="3 4" key="1">
    <citation type="journal article" date="2018" name="PLoS Pathog.">
        <title>Evolution of structural diversity of trichothecenes, a family of toxins produced by plant pathogenic and entomopathogenic fungi.</title>
        <authorList>
            <person name="Proctor R.H."/>
            <person name="McCormick S.P."/>
            <person name="Kim H.S."/>
            <person name="Cardoza R.E."/>
            <person name="Stanley A.M."/>
            <person name="Lindo L."/>
            <person name="Kelly A."/>
            <person name="Brown D.W."/>
            <person name="Lee T."/>
            <person name="Vaughan M.M."/>
            <person name="Alexander N.J."/>
            <person name="Busman M."/>
            <person name="Gutierrez S."/>
        </authorList>
    </citation>
    <scope>NUCLEOTIDE SEQUENCE [LARGE SCALE GENOMIC DNA]</scope>
    <source>
        <strain evidence="3 4">IBT 40837</strain>
    </source>
</reference>
<comment type="caution">
    <text evidence="3">The sequence shown here is derived from an EMBL/GenBank/DDBJ whole genome shotgun (WGS) entry which is preliminary data.</text>
</comment>
<evidence type="ECO:0000256" key="1">
    <source>
        <dbReference type="SAM" id="MobiDB-lite"/>
    </source>
</evidence>
<dbReference type="EMBL" id="PXOA01000085">
    <property type="protein sequence ID" value="RFU80852.1"/>
    <property type="molecule type" value="Genomic_DNA"/>
</dbReference>
<dbReference type="PANTHER" id="PTHR28069:SF1">
    <property type="entry name" value="PROTEIN MSS51, MITOCHONDRIAL"/>
    <property type="match status" value="1"/>
</dbReference>
<name>A0A395NXK4_TRIAR</name>
<protein>
    <recommendedName>
        <fullName evidence="2">PXA domain-containing protein</fullName>
    </recommendedName>
</protein>
<dbReference type="AlphaFoldDB" id="A0A395NXK4"/>
<evidence type="ECO:0000259" key="2">
    <source>
        <dbReference type="PROSITE" id="PS51207"/>
    </source>
</evidence>
<dbReference type="SUPFAM" id="SSF144232">
    <property type="entry name" value="HIT/MYND zinc finger-like"/>
    <property type="match status" value="1"/>
</dbReference>
<dbReference type="PROSITE" id="PS51207">
    <property type="entry name" value="PXA"/>
    <property type="match status" value="1"/>
</dbReference>
<dbReference type="Pfam" id="PF02194">
    <property type="entry name" value="PXA"/>
    <property type="match status" value="1"/>
</dbReference>
<feature type="region of interest" description="Disordered" evidence="1">
    <location>
        <begin position="65"/>
        <end position="85"/>
    </location>
</feature>
<accession>A0A395NXK4</accession>
<dbReference type="InterPro" id="IPR046824">
    <property type="entry name" value="Mss51-like_C"/>
</dbReference>